<feature type="compositionally biased region" description="Polar residues" evidence="3">
    <location>
        <begin position="1724"/>
        <end position="1733"/>
    </location>
</feature>
<dbReference type="InterPro" id="IPR027417">
    <property type="entry name" value="P-loop_NTPase"/>
</dbReference>
<evidence type="ECO:0000313" key="6">
    <source>
        <dbReference type="EMBL" id="KAF8397710.1"/>
    </source>
</evidence>
<feature type="compositionally biased region" description="Polar residues" evidence="3">
    <location>
        <begin position="1219"/>
        <end position="1230"/>
    </location>
</feature>
<feature type="region of interest" description="Disordered" evidence="3">
    <location>
        <begin position="1213"/>
        <end position="1232"/>
    </location>
</feature>
<dbReference type="PANTHER" id="PTHR35116">
    <property type="entry name" value="HELICASE PROTEIN MOM1"/>
    <property type="match status" value="1"/>
</dbReference>
<accession>A0A834Z1N9</accession>
<dbReference type="OrthoDB" id="885191at2759"/>
<evidence type="ECO:0000313" key="7">
    <source>
        <dbReference type="Proteomes" id="UP000655225"/>
    </source>
</evidence>
<keyword evidence="2" id="KW-0175">Coiled coil</keyword>
<dbReference type="InterPro" id="IPR049730">
    <property type="entry name" value="SNF2/RAD54-like_C"/>
</dbReference>
<evidence type="ECO:0000256" key="4">
    <source>
        <dbReference type="SAM" id="Phobius"/>
    </source>
</evidence>
<feature type="compositionally biased region" description="Polar residues" evidence="3">
    <location>
        <begin position="648"/>
        <end position="658"/>
    </location>
</feature>
<feature type="domain" description="Helicase C-terminal" evidence="5">
    <location>
        <begin position="342"/>
        <end position="506"/>
    </location>
</feature>
<feature type="compositionally biased region" description="Basic and acidic residues" evidence="3">
    <location>
        <begin position="659"/>
        <end position="674"/>
    </location>
</feature>
<proteinExistence type="predicted"/>
<keyword evidence="4" id="KW-0812">Transmembrane</keyword>
<dbReference type="SUPFAM" id="SSF52540">
    <property type="entry name" value="P-loop containing nucleoside triphosphate hydrolases"/>
    <property type="match status" value="2"/>
</dbReference>
<dbReference type="InterPro" id="IPR039322">
    <property type="entry name" value="MOM1"/>
</dbReference>
<feature type="coiled-coil region" evidence="2">
    <location>
        <begin position="897"/>
        <end position="972"/>
    </location>
</feature>
<organism evidence="6 7">
    <name type="scientific">Tetracentron sinense</name>
    <name type="common">Spur-leaf</name>
    <dbReference type="NCBI Taxonomy" id="13715"/>
    <lineage>
        <taxon>Eukaryota</taxon>
        <taxon>Viridiplantae</taxon>
        <taxon>Streptophyta</taxon>
        <taxon>Embryophyta</taxon>
        <taxon>Tracheophyta</taxon>
        <taxon>Spermatophyta</taxon>
        <taxon>Magnoliopsida</taxon>
        <taxon>Trochodendrales</taxon>
        <taxon>Trochodendraceae</taxon>
        <taxon>Tetracentron</taxon>
    </lineage>
</organism>
<feature type="region of interest" description="Disordered" evidence="3">
    <location>
        <begin position="1594"/>
        <end position="1663"/>
    </location>
</feature>
<dbReference type="CDD" id="cd18793">
    <property type="entry name" value="SF2_C_SNF"/>
    <property type="match status" value="1"/>
</dbReference>
<name>A0A834Z1N9_TETSI</name>
<dbReference type="GO" id="GO:0016787">
    <property type="term" value="F:hydrolase activity"/>
    <property type="evidence" value="ECO:0007669"/>
    <property type="project" value="UniProtKB-KW"/>
</dbReference>
<feature type="compositionally biased region" description="Polar residues" evidence="3">
    <location>
        <begin position="1597"/>
        <end position="1613"/>
    </location>
</feature>
<feature type="region of interest" description="Disordered" evidence="3">
    <location>
        <begin position="645"/>
        <end position="686"/>
    </location>
</feature>
<dbReference type="InterPro" id="IPR000330">
    <property type="entry name" value="SNF2_N"/>
</dbReference>
<dbReference type="InterPro" id="IPR056882">
    <property type="entry name" value="MOM1_dom"/>
</dbReference>
<dbReference type="PROSITE" id="PS51194">
    <property type="entry name" value="HELICASE_CTER"/>
    <property type="match status" value="1"/>
</dbReference>
<feature type="region of interest" description="Disordered" evidence="3">
    <location>
        <begin position="1189"/>
        <end position="1208"/>
    </location>
</feature>
<feature type="transmembrane region" description="Helical" evidence="4">
    <location>
        <begin position="48"/>
        <end position="67"/>
    </location>
</feature>
<feature type="coiled-coil region" evidence="2">
    <location>
        <begin position="1412"/>
        <end position="1450"/>
    </location>
</feature>
<evidence type="ECO:0000259" key="5">
    <source>
        <dbReference type="PROSITE" id="PS51194"/>
    </source>
</evidence>
<evidence type="ECO:0000256" key="1">
    <source>
        <dbReference type="ARBA" id="ARBA00022801"/>
    </source>
</evidence>
<gene>
    <name evidence="6" type="ORF">HHK36_016632</name>
</gene>
<feature type="region of interest" description="Disordered" evidence="3">
    <location>
        <begin position="1680"/>
        <end position="1733"/>
    </location>
</feature>
<dbReference type="OMA" id="CRCERRM"/>
<dbReference type="InterPro" id="IPR001650">
    <property type="entry name" value="Helicase_C-like"/>
</dbReference>
<dbReference type="Gene3D" id="3.40.50.10810">
    <property type="entry name" value="Tandem AAA-ATPase domain"/>
    <property type="match status" value="1"/>
</dbReference>
<dbReference type="Pfam" id="PF25029">
    <property type="entry name" value="MOM1"/>
    <property type="match status" value="1"/>
</dbReference>
<keyword evidence="4" id="KW-0472">Membrane</keyword>
<dbReference type="PANTHER" id="PTHR35116:SF2">
    <property type="entry name" value="ATP-DEPENDENT HELICASE FAMILY PROTEIN-RELATED"/>
    <property type="match status" value="1"/>
</dbReference>
<protein>
    <recommendedName>
        <fullName evidence="5">Helicase C-terminal domain-containing protein</fullName>
    </recommendedName>
</protein>
<dbReference type="Pfam" id="PF00176">
    <property type="entry name" value="SNF2-rel_dom"/>
    <property type="match status" value="1"/>
</dbReference>
<dbReference type="EMBL" id="JABCRI010000011">
    <property type="protein sequence ID" value="KAF8397710.1"/>
    <property type="molecule type" value="Genomic_DNA"/>
</dbReference>
<dbReference type="Gene3D" id="6.10.250.1310">
    <property type="match status" value="1"/>
</dbReference>
<feature type="transmembrane region" description="Helical" evidence="4">
    <location>
        <begin position="6"/>
        <end position="28"/>
    </location>
</feature>
<dbReference type="Gene3D" id="3.40.50.300">
    <property type="entry name" value="P-loop containing nucleotide triphosphate hydrolases"/>
    <property type="match status" value="1"/>
</dbReference>
<dbReference type="GO" id="GO:0031507">
    <property type="term" value="P:heterochromatin formation"/>
    <property type="evidence" value="ECO:0007669"/>
    <property type="project" value="InterPro"/>
</dbReference>
<feature type="region of interest" description="Disordered" evidence="3">
    <location>
        <begin position="1017"/>
        <end position="1046"/>
    </location>
</feature>
<evidence type="ECO:0000256" key="3">
    <source>
        <dbReference type="SAM" id="MobiDB-lite"/>
    </source>
</evidence>
<keyword evidence="7" id="KW-1185">Reference proteome</keyword>
<evidence type="ECO:0000256" key="2">
    <source>
        <dbReference type="SAM" id="Coils"/>
    </source>
</evidence>
<sequence>MPFPLLPSLVYSATTTVTSIVATCFATLARSEAVAATRMEYSKALAHLTLLASLFVQVFTSIGGISLQERVRKVVLFILSLQSDVRRPFLIVSASSALSIWEAEFLRLAPSVNVVVYNGTRDVRKNIRTLEFYEEGGCIMFEVLLSPLDAIVEDLETLECIGWEVIVVDECQRPSFSTHFEQIKMLPTGLRLLLVSGQIKDSITDYLNMLSFLDPEGDGMSSDGLKNNSNDNIGELKERLARFVAFERKSDSSRFVEYWVPARLSNVQLEQYCATLLSNCMLLRSCSKNDSVGALRDIVISTKKCCDHPYLVNESLQSLLTKGLPVVEYLDVGIKASGKLQLLDKILTEIKNRGLRVVILFQSIGGSGRDSIGDILDDFLRQRFGKDSYERIDSGGIVASKKQAALNMFNNKESGRFVFLIENRACLPSIKLSSVDAVILFDSDWNPLNDIRALQKITIDSQYDQIKVFRLYSSCTVEEKVLILAKQGMTLDSNIPNISRSTSHMLLIWGASYLFNKLDEFHGTPGSGSNISSEHSLLNDVIQELLTQLPENSVNTDASNCSIILKVQQSGATYLNNISLLGEVEMPLRDDELPHVFWTKLLEERYPQWRYSSGPSQRIRRKVQYCNESLKKSEVESDEVIKKRKKVVNTTNDPNSLKPSEENKRKVVAGDKEGASGTPADKFLPRSKANMNDLNHVNRASSVSPVANYISEVCEAHMVESDERRKLHDAQKSLHLLLKPEISKLCQILQLPCWTAASLLKYKIDRKESLALAKQCLNFDCKEEEAEFIYSKLRMMKKMFSHHTENVKESISSEDPVTRTTDAVEIIFHIASKSTTSDQQELAGEIRESSQYHYCSDQQVRVKQEQASDFKMAQESDFSRSIRRVEKICTKRMKKVLQKQKEEVKEYIKMREKEKEKLEEEHKLESAIIRRLHTTHISVRLDKLKMLDHNFAKRMEEHNHQWEINRKNLEAMQLVARNEEKQMKACWLEEVKLGKPVESFGKLLLLDSRFRLKHMETSEQAGVHDGPKNAAPMSGPSSGKQNSGGIVPSVPGGVILAPDAVPSEAVECVVSMETLTLSMESNREKDGIDTMASEGATVIRAEQHNSAGNSNDGSMSAAPRLGLSADEQNPTVLSMPGEVPSEVPKTVPNVLLEGSDPRGMETLSLESNIQNDVMHSVASEKATVTGLKRHNRASSSIGGDSPSMELTWRGSPLAEPQINPAQGSPLSSHQVLPVGHSQPFISAGVQENNASSGDVQNSPQQVEVLSLQPINTVLCNPSNNDSMVVQPVLQKQLPVSTDPPFAEHDQPNAPVAEGIHHQLSNDGHTSVHQPQVPTQPLVEDLAELSNHSIPQPTTHLRLHPHIDSPVRRSETHVSDLRSTCIIPELNNRPLQMAPVTSHWHPDPLQFEMGRIHKEREQAIKTHEETKLRLKAECDKEIEEIRRKYNNLLQGAETELIQKRKSLETNYNKVYMSRILAEAFRSKCSEAREAGAPGLQQEAPSSFMHQLLQLSLQQPSMRPVSVADSQTIRLPTAPPVQVIHSSASFSTNLVGPHSSLISRPTVNVPVGSELRAPAPHLRPSRPALSMSAPNLLPLLHGMSSQQSSSNLPPTQNLPVHSELRAPAPHIRPSRPATSMSAPDFPPLPCGMSSLQSSSNPPPTQNLPVHSELRAPAAHHQPFRPAISVSAPDFPPLPCGMSSSQSSSNPPATFSMRSQLTPQLPGPCSRTHQPQNTGEFPALHNSSLSALELLKDIDHRAGVNSPNFTPPMQDLCPPFDTWVPSELAVTGSVQGTIASTGAATDIVCLSDDDGSDNDK</sequence>
<dbReference type="GO" id="GO:0005524">
    <property type="term" value="F:ATP binding"/>
    <property type="evidence" value="ECO:0007669"/>
    <property type="project" value="InterPro"/>
</dbReference>
<feature type="compositionally biased region" description="Polar residues" evidence="3">
    <location>
        <begin position="1703"/>
        <end position="1716"/>
    </location>
</feature>
<comment type="caution">
    <text evidence="6">The sequence shown here is derived from an EMBL/GenBank/DDBJ whole genome shotgun (WGS) entry which is preliminary data.</text>
</comment>
<keyword evidence="1" id="KW-0378">Hydrolase</keyword>
<dbReference type="InterPro" id="IPR038718">
    <property type="entry name" value="SNF2-like_sf"/>
</dbReference>
<reference evidence="6 7" key="1">
    <citation type="submission" date="2020-04" db="EMBL/GenBank/DDBJ databases">
        <title>Plant Genome Project.</title>
        <authorList>
            <person name="Zhang R.-G."/>
        </authorList>
    </citation>
    <scope>NUCLEOTIDE SEQUENCE [LARGE SCALE GENOMIC DNA]</scope>
    <source>
        <strain evidence="6">YNK0</strain>
        <tissue evidence="6">Leaf</tissue>
    </source>
</reference>
<keyword evidence="4" id="KW-1133">Transmembrane helix</keyword>
<dbReference type="Proteomes" id="UP000655225">
    <property type="component" value="Unassembled WGS sequence"/>
</dbReference>